<organism evidence="1">
    <name type="scientific">uncultured Chloroflexia bacterium</name>
    <dbReference type="NCBI Taxonomy" id="1672391"/>
    <lineage>
        <taxon>Bacteria</taxon>
        <taxon>Bacillati</taxon>
        <taxon>Chloroflexota</taxon>
        <taxon>Chloroflexia</taxon>
        <taxon>environmental samples</taxon>
    </lineage>
</organism>
<feature type="non-terminal residue" evidence="1">
    <location>
        <position position="1"/>
    </location>
</feature>
<accession>A0A6J4N0B3</accession>
<evidence type="ECO:0000313" key="1">
    <source>
        <dbReference type="EMBL" id="CAA9369469.1"/>
    </source>
</evidence>
<proteinExistence type="predicted"/>
<dbReference type="EMBL" id="CADCTR010002791">
    <property type="protein sequence ID" value="CAA9369469.1"/>
    <property type="molecule type" value="Genomic_DNA"/>
</dbReference>
<protein>
    <submittedName>
        <fullName evidence="1">Uncharacterized protein</fullName>
    </submittedName>
</protein>
<gene>
    <name evidence="1" type="ORF">AVDCRST_MAG93-8287</name>
</gene>
<name>A0A6J4N0B3_9CHLR</name>
<reference evidence="1" key="1">
    <citation type="submission" date="2020-02" db="EMBL/GenBank/DDBJ databases">
        <authorList>
            <person name="Meier V. D."/>
        </authorList>
    </citation>
    <scope>NUCLEOTIDE SEQUENCE</scope>
    <source>
        <strain evidence="1">AVDCRST_MAG93</strain>
    </source>
</reference>
<dbReference type="AlphaFoldDB" id="A0A6J4N0B3"/>
<sequence length="73" mass="8131">RYEHLAAKSPTTAAHKSALKELHRGSPEVLLSGIHPVLTRWRPIIRADSPLMRKELISGALPPISDNCDLREI</sequence>